<evidence type="ECO:0000256" key="1">
    <source>
        <dbReference type="SAM" id="Phobius"/>
    </source>
</evidence>
<dbReference type="EMBL" id="LRQE01000037">
    <property type="protein sequence ID" value="KXA29197.1"/>
    <property type="molecule type" value="Genomic_DNA"/>
</dbReference>
<keyword evidence="1" id="KW-0472">Membrane</keyword>
<proteinExistence type="predicted"/>
<feature type="transmembrane region" description="Helical" evidence="1">
    <location>
        <begin position="20"/>
        <end position="41"/>
    </location>
</feature>
<dbReference type="Pfam" id="PF16935">
    <property type="entry name" value="Hol_Tox"/>
    <property type="match status" value="1"/>
</dbReference>
<evidence type="ECO:0000313" key="2">
    <source>
        <dbReference type="EMBL" id="KXA29197.1"/>
    </source>
</evidence>
<dbReference type="Proteomes" id="UP000070174">
    <property type="component" value="Unassembled WGS sequence"/>
</dbReference>
<gene>
    <name evidence="2" type="ORF">HMPREF3229_01447</name>
</gene>
<dbReference type="AlphaFoldDB" id="A0A133PKY2"/>
<keyword evidence="1" id="KW-0812">Transmembrane</keyword>
<reference evidence="2 3" key="1">
    <citation type="submission" date="2016-01" db="EMBL/GenBank/DDBJ databases">
        <authorList>
            <person name="Oliw E.H."/>
        </authorList>
    </citation>
    <scope>NUCLEOTIDE SEQUENCE [LARGE SCALE GENOMIC DNA]</scope>
    <source>
        <strain evidence="2 3">CMW7756A</strain>
    </source>
</reference>
<comment type="caution">
    <text evidence="2">The sequence shown here is derived from an EMBL/GenBank/DDBJ whole genome shotgun (WGS) entry which is preliminary data.</text>
</comment>
<dbReference type="PATRIC" id="fig|54005.3.peg.1411"/>
<name>A0A133PKY2_9FIRM</name>
<accession>A0A133PKY2</accession>
<protein>
    <submittedName>
        <fullName evidence="2">Uncharacterized protein</fullName>
    </submittedName>
</protein>
<dbReference type="InterPro" id="IPR031616">
    <property type="entry name" value="BsrE-like"/>
</dbReference>
<dbReference type="RefSeq" id="WP_197407905.1">
    <property type="nucleotide sequence ID" value="NZ_KQ957104.1"/>
</dbReference>
<evidence type="ECO:0000313" key="3">
    <source>
        <dbReference type="Proteomes" id="UP000070174"/>
    </source>
</evidence>
<organism evidence="2">
    <name type="scientific">Peptoniphilus harei</name>
    <dbReference type="NCBI Taxonomy" id="54005"/>
    <lineage>
        <taxon>Bacteria</taxon>
        <taxon>Bacillati</taxon>
        <taxon>Bacillota</taxon>
        <taxon>Tissierellia</taxon>
        <taxon>Tissierellales</taxon>
        <taxon>Peptoniphilaceae</taxon>
        <taxon>Peptoniphilus</taxon>
    </lineage>
</organism>
<keyword evidence="1" id="KW-1133">Transmembrane helix</keyword>
<sequence>MYNVDEDIQMVTLPKGGGGAMSIFETLSLMIAFGTLIALIVKEDK</sequence>